<dbReference type="EnsemblPlants" id="Solyc06g072560.1.1">
    <property type="protein sequence ID" value="Solyc06g072560.1.1.1"/>
    <property type="gene ID" value="Solyc06g072560.1"/>
</dbReference>
<organism evidence="3">
    <name type="scientific">Solanum lycopersicum</name>
    <name type="common">Tomato</name>
    <name type="synonym">Lycopersicon esculentum</name>
    <dbReference type="NCBI Taxonomy" id="4081"/>
    <lineage>
        <taxon>Eukaryota</taxon>
        <taxon>Viridiplantae</taxon>
        <taxon>Streptophyta</taxon>
        <taxon>Embryophyta</taxon>
        <taxon>Tracheophyta</taxon>
        <taxon>Spermatophyta</taxon>
        <taxon>Magnoliopsida</taxon>
        <taxon>eudicotyledons</taxon>
        <taxon>Gunneridae</taxon>
        <taxon>Pentapetalae</taxon>
        <taxon>asterids</taxon>
        <taxon>lamiids</taxon>
        <taxon>Solanales</taxon>
        <taxon>Solanaceae</taxon>
        <taxon>Solanoideae</taxon>
        <taxon>Solaneae</taxon>
        <taxon>Solanum</taxon>
        <taxon>Solanum subgen. Lycopersicon</taxon>
    </lineage>
</organism>
<proteinExistence type="predicted"/>
<dbReference type="STRING" id="4081.A0A3Q7GZG5"/>
<dbReference type="PaxDb" id="4081-Solyc06g072560.1.1"/>
<dbReference type="InterPro" id="IPR011990">
    <property type="entry name" value="TPR-like_helical_dom_sf"/>
</dbReference>
<sequence length="141" mass="16186">MFKKGIYNVIYIIHRCLCRDVFDRFLLEGWIVWSLRRVFDDLLVKSTATLTAIIVACINVGKSEISLQLLRNMLETDVVPDNYVISSILGACSSLEYIKVGKEIHCYVLRRGTEMDVTVSNVLFDFYMKCGKVKTARSDFD</sequence>
<dbReference type="Gramene" id="Solyc06g072560.1.1">
    <property type="protein sequence ID" value="Solyc06g072560.1.1.1"/>
    <property type="gene ID" value="Solyc06g072560.1"/>
</dbReference>
<dbReference type="InterPro" id="IPR002885">
    <property type="entry name" value="PPR_rpt"/>
</dbReference>
<accession>A0A3Q7GZG5</accession>
<evidence type="ECO:0008006" key="5">
    <source>
        <dbReference type="Google" id="ProtNLM"/>
    </source>
</evidence>
<keyword evidence="1" id="KW-0677">Repeat</keyword>
<dbReference type="PANTHER" id="PTHR47926">
    <property type="entry name" value="PENTATRICOPEPTIDE REPEAT-CONTAINING PROTEIN"/>
    <property type="match status" value="1"/>
</dbReference>
<dbReference type="InterPro" id="IPR046960">
    <property type="entry name" value="PPR_At4g14850-like_plant"/>
</dbReference>
<dbReference type="OMA" id="GQLNEMC"/>
<evidence type="ECO:0000256" key="1">
    <source>
        <dbReference type="ARBA" id="ARBA00022737"/>
    </source>
</evidence>
<dbReference type="AlphaFoldDB" id="A0A3Q7GZG5"/>
<evidence type="ECO:0000256" key="2">
    <source>
        <dbReference type="PROSITE-ProRule" id="PRU00708"/>
    </source>
</evidence>
<reference evidence="3" key="1">
    <citation type="journal article" date="2012" name="Nature">
        <title>The tomato genome sequence provides insights into fleshy fruit evolution.</title>
        <authorList>
            <consortium name="Tomato Genome Consortium"/>
        </authorList>
    </citation>
    <scope>NUCLEOTIDE SEQUENCE [LARGE SCALE GENOMIC DNA]</scope>
    <source>
        <strain evidence="3">cv. Heinz 1706</strain>
    </source>
</reference>
<reference evidence="3" key="2">
    <citation type="submission" date="2019-01" db="UniProtKB">
        <authorList>
            <consortium name="EnsemblPlants"/>
        </authorList>
    </citation>
    <scope>IDENTIFICATION</scope>
    <source>
        <strain evidence="3">cv. Heinz 1706</strain>
    </source>
</reference>
<keyword evidence="4" id="KW-1185">Reference proteome</keyword>
<dbReference type="Proteomes" id="UP000004994">
    <property type="component" value="Chromosome 6"/>
</dbReference>
<dbReference type="GO" id="GO:0009451">
    <property type="term" value="P:RNA modification"/>
    <property type="evidence" value="ECO:0007669"/>
    <property type="project" value="InterPro"/>
</dbReference>
<evidence type="ECO:0000313" key="3">
    <source>
        <dbReference type="EnsemblPlants" id="Solyc06g072560.1.1.1"/>
    </source>
</evidence>
<dbReference type="InParanoid" id="A0A3Q7GZG5"/>
<dbReference type="Gene3D" id="1.25.40.10">
    <property type="entry name" value="Tetratricopeptide repeat domain"/>
    <property type="match status" value="1"/>
</dbReference>
<protein>
    <recommendedName>
        <fullName evidence="5">Pentatricopeptide repeat-containing protein</fullName>
    </recommendedName>
</protein>
<dbReference type="GO" id="GO:0003723">
    <property type="term" value="F:RNA binding"/>
    <property type="evidence" value="ECO:0007669"/>
    <property type="project" value="InterPro"/>
</dbReference>
<feature type="repeat" description="PPR" evidence="2">
    <location>
        <begin position="46"/>
        <end position="80"/>
    </location>
</feature>
<name>A0A3Q7GZG5_SOLLC</name>
<dbReference type="PROSITE" id="PS51375">
    <property type="entry name" value="PPR"/>
    <property type="match status" value="1"/>
</dbReference>
<evidence type="ECO:0000313" key="4">
    <source>
        <dbReference type="Proteomes" id="UP000004994"/>
    </source>
</evidence>